<keyword evidence="4" id="KW-1185">Reference proteome</keyword>
<evidence type="ECO:0000256" key="1">
    <source>
        <dbReference type="SAM" id="MobiDB-lite"/>
    </source>
</evidence>
<proteinExistence type="predicted"/>
<feature type="domain" description="Luciferase" evidence="2">
    <location>
        <begin position="80"/>
        <end position="141"/>
    </location>
</feature>
<evidence type="ECO:0000313" key="4">
    <source>
        <dbReference type="Proteomes" id="UP000585638"/>
    </source>
</evidence>
<organism evidence="3 4">
    <name type="scientific">Kutzneria kofuensis</name>
    <dbReference type="NCBI Taxonomy" id="103725"/>
    <lineage>
        <taxon>Bacteria</taxon>
        <taxon>Bacillati</taxon>
        <taxon>Actinomycetota</taxon>
        <taxon>Actinomycetes</taxon>
        <taxon>Pseudonocardiales</taxon>
        <taxon>Pseudonocardiaceae</taxon>
        <taxon>Kutzneria</taxon>
    </lineage>
</organism>
<dbReference type="InterPro" id="IPR040841">
    <property type="entry name" value="Luciferase_dom"/>
</dbReference>
<dbReference type="AlphaFoldDB" id="A0A7W9NKC4"/>
<accession>A0A7W9NKC4</accession>
<protein>
    <submittedName>
        <fullName evidence="3">Phospholipase/carboxylesterase</fullName>
    </submittedName>
</protein>
<dbReference type="RefSeq" id="WP_184868127.1">
    <property type="nucleotide sequence ID" value="NZ_BAAAWY010000016.1"/>
</dbReference>
<sequence length="161" mass="17048">MTSGSLPRREGPTPLASDERRQEQLTQNAPRWLQERLLLLAGGLRGVLVRPAIACAPGSDGLHLAPKLARGPLSAFIALTEFTHLHPSYDGSLHVMLPSACAAAASKAGWGKPSVSSGPFLLFGPRDEAELGVVWALVKISYRYALGLSDPDDPGVTDVAE</sequence>
<name>A0A7W9NKC4_9PSEU</name>
<feature type="compositionally biased region" description="Basic and acidic residues" evidence="1">
    <location>
        <begin position="7"/>
        <end position="23"/>
    </location>
</feature>
<dbReference type="Pfam" id="PF17648">
    <property type="entry name" value="Luciferase"/>
    <property type="match status" value="1"/>
</dbReference>
<comment type="caution">
    <text evidence="3">The sequence shown here is derived from an EMBL/GenBank/DDBJ whole genome shotgun (WGS) entry which is preliminary data.</text>
</comment>
<evidence type="ECO:0000313" key="3">
    <source>
        <dbReference type="EMBL" id="MBB5896482.1"/>
    </source>
</evidence>
<dbReference type="Proteomes" id="UP000585638">
    <property type="component" value="Unassembled WGS sequence"/>
</dbReference>
<reference evidence="3 4" key="1">
    <citation type="submission" date="2020-08" db="EMBL/GenBank/DDBJ databases">
        <title>Sequencing the genomes of 1000 actinobacteria strains.</title>
        <authorList>
            <person name="Klenk H.-P."/>
        </authorList>
    </citation>
    <scope>NUCLEOTIDE SEQUENCE [LARGE SCALE GENOMIC DNA]</scope>
    <source>
        <strain evidence="3 4">DSM 43851</strain>
    </source>
</reference>
<evidence type="ECO:0000259" key="2">
    <source>
        <dbReference type="Pfam" id="PF17648"/>
    </source>
</evidence>
<feature type="region of interest" description="Disordered" evidence="1">
    <location>
        <begin position="1"/>
        <end position="25"/>
    </location>
</feature>
<gene>
    <name evidence="3" type="ORF">BJ998_007678</name>
</gene>
<dbReference type="EMBL" id="JACHIR010000001">
    <property type="protein sequence ID" value="MBB5896482.1"/>
    <property type="molecule type" value="Genomic_DNA"/>
</dbReference>